<dbReference type="RefSeq" id="XP_046004250.1">
    <property type="nucleotide sequence ID" value="XM_046161676.1"/>
</dbReference>
<dbReference type="EMBL" id="JAGTJQ010000016">
    <property type="protein sequence ID" value="KAH7010765.1"/>
    <property type="molecule type" value="Genomic_DNA"/>
</dbReference>
<keyword evidence="1" id="KW-1133">Transmembrane helix</keyword>
<keyword evidence="3" id="KW-1185">Reference proteome</keyword>
<protein>
    <submittedName>
        <fullName evidence="2">Uncharacterized protein</fullName>
    </submittedName>
</protein>
<dbReference type="AlphaFoldDB" id="A0A9P8XQ15"/>
<sequence length="208" mass="23553">MPEFEFQFKFKDLGRFPRHHEKKYPTDAGDVTTLPYSPRTDRFQLEPDTHIVRDCVWWLSWITIAIQFVIAALPWITYHDRSVLYLTAYGTALALGTRALQQRKDEKWAAHVLSRDKVLSLTDILAWTLWLICAAGLQDSALCYLGAVSGIGIAQIYVAARAARDPSAYGLVVTHSKQDPAIIGGEKNYKDDDKAQVSMRVKAKPTNW</sequence>
<evidence type="ECO:0000313" key="2">
    <source>
        <dbReference type="EMBL" id="KAH7010765.1"/>
    </source>
</evidence>
<name>A0A9P8XQ15_9PEZI</name>
<proteinExistence type="predicted"/>
<accession>A0A9P8XQ15</accession>
<reference evidence="2" key="1">
    <citation type="journal article" date="2021" name="Nat. Commun.">
        <title>Genetic determinants of endophytism in the Arabidopsis root mycobiome.</title>
        <authorList>
            <person name="Mesny F."/>
            <person name="Miyauchi S."/>
            <person name="Thiergart T."/>
            <person name="Pickel B."/>
            <person name="Atanasova L."/>
            <person name="Karlsson M."/>
            <person name="Huettel B."/>
            <person name="Barry K.W."/>
            <person name="Haridas S."/>
            <person name="Chen C."/>
            <person name="Bauer D."/>
            <person name="Andreopoulos W."/>
            <person name="Pangilinan J."/>
            <person name="LaButti K."/>
            <person name="Riley R."/>
            <person name="Lipzen A."/>
            <person name="Clum A."/>
            <person name="Drula E."/>
            <person name="Henrissat B."/>
            <person name="Kohler A."/>
            <person name="Grigoriev I.V."/>
            <person name="Martin F.M."/>
            <person name="Hacquard S."/>
        </authorList>
    </citation>
    <scope>NUCLEOTIDE SEQUENCE</scope>
    <source>
        <strain evidence="2">MPI-CAGE-CH-0230</strain>
    </source>
</reference>
<organism evidence="2 3">
    <name type="scientific">Microdochium trichocladiopsis</name>
    <dbReference type="NCBI Taxonomy" id="1682393"/>
    <lineage>
        <taxon>Eukaryota</taxon>
        <taxon>Fungi</taxon>
        <taxon>Dikarya</taxon>
        <taxon>Ascomycota</taxon>
        <taxon>Pezizomycotina</taxon>
        <taxon>Sordariomycetes</taxon>
        <taxon>Xylariomycetidae</taxon>
        <taxon>Xylariales</taxon>
        <taxon>Microdochiaceae</taxon>
        <taxon>Microdochium</taxon>
    </lineage>
</organism>
<dbReference type="Proteomes" id="UP000756346">
    <property type="component" value="Unassembled WGS sequence"/>
</dbReference>
<comment type="caution">
    <text evidence="2">The sequence shown here is derived from an EMBL/GenBank/DDBJ whole genome shotgun (WGS) entry which is preliminary data.</text>
</comment>
<evidence type="ECO:0000313" key="3">
    <source>
        <dbReference type="Proteomes" id="UP000756346"/>
    </source>
</evidence>
<keyword evidence="1" id="KW-0472">Membrane</keyword>
<keyword evidence="1" id="KW-0812">Transmembrane</keyword>
<gene>
    <name evidence="2" type="ORF">B0I36DRAFT_400501</name>
</gene>
<feature type="transmembrane region" description="Helical" evidence="1">
    <location>
        <begin position="121"/>
        <end position="138"/>
    </location>
</feature>
<evidence type="ECO:0000256" key="1">
    <source>
        <dbReference type="SAM" id="Phobius"/>
    </source>
</evidence>
<feature type="transmembrane region" description="Helical" evidence="1">
    <location>
        <begin position="55"/>
        <end position="76"/>
    </location>
</feature>
<dbReference type="GeneID" id="70191222"/>